<protein>
    <submittedName>
        <fullName evidence="1">Uncharacterized protein</fullName>
    </submittedName>
</protein>
<keyword evidence="2" id="KW-1185">Reference proteome</keyword>
<comment type="caution">
    <text evidence="1">The sequence shown here is derived from an EMBL/GenBank/DDBJ whole genome shotgun (WGS) entry which is preliminary data.</text>
</comment>
<name>A0AA88XC90_PINIB</name>
<dbReference type="EMBL" id="VSWD01000089">
    <property type="protein sequence ID" value="KAK3082558.1"/>
    <property type="molecule type" value="Genomic_DNA"/>
</dbReference>
<sequence length="242" mass="28891">MSEERIISETELVKIKKWDNLKKTYYIENLNDETIEQVNNDLCLLSQEADPNINEIVKNISDILKEAAIKTFGTYAIKTKKLSNRSKRKPFQPWFVTECKTARKAYRKRKRTYRNNKTDETFTHLKDAERNYKRKMNLSMRNYREKMKNEIKNLKTNNPKEYWKLLNTKQNDKKSMPIEIENLFNFFKDLNMNNDNEDSEFFDLDTNESNEKLNEEITLDEVEKAINMLKSDKASANDEVVN</sequence>
<evidence type="ECO:0000313" key="1">
    <source>
        <dbReference type="EMBL" id="KAK3082558.1"/>
    </source>
</evidence>
<dbReference type="Proteomes" id="UP001186944">
    <property type="component" value="Unassembled WGS sequence"/>
</dbReference>
<proteinExistence type="predicted"/>
<accession>A0AA88XC90</accession>
<reference evidence="1" key="1">
    <citation type="submission" date="2019-08" db="EMBL/GenBank/DDBJ databases">
        <title>The improved chromosome-level genome for the pearl oyster Pinctada fucata martensii using PacBio sequencing and Hi-C.</title>
        <authorList>
            <person name="Zheng Z."/>
        </authorList>
    </citation>
    <scope>NUCLEOTIDE SEQUENCE</scope>
    <source>
        <strain evidence="1">ZZ-2019</strain>
        <tissue evidence="1">Adductor muscle</tissue>
    </source>
</reference>
<evidence type="ECO:0000313" key="2">
    <source>
        <dbReference type="Proteomes" id="UP001186944"/>
    </source>
</evidence>
<gene>
    <name evidence="1" type="ORF">FSP39_012739</name>
</gene>
<dbReference type="AlphaFoldDB" id="A0AA88XC90"/>
<organism evidence="1 2">
    <name type="scientific">Pinctada imbricata</name>
    <name type="common">Atlantic pearl-oyster</name>
    <name type="synonym">Pinctada martensii</name>
    <dbReference type="NCBI Taxonomy" id="66713"/>
    <lineage>
        <taxon>Eukaryota</taxon>
        <taxon>Metazoa</taxon>
        <taxon>Spiralia</taxon>
        <taxon>Lophotrochozoa</taxon>
        <taxon>Mollusca</taxon>
        <taxon>Bivalvia</taxon>
        <taxon>Autobranchia</taxon>
        <taxon>Pteriomorphia</taxon>
        <taxon>Pterioida</taxon>
        <taxon>Pterioidea</taxon>
        <taxon>Pteriidae</taxon>
        <taxon>Pinctada</taxon>
    </lineage>
</organism>